<name>A0A8S5RY22_9CAUD</name>
<dbReference type="Pfam" id="PF08346">
    <property type="entry name" value="AntA"/>
    <property type="match status" value="1"/>
</dbReference>
<evidence type="ECO:0000259" key="2">
    <source>
        <dbReference type="Pfam" id="PF08346"/>
    </source>
</evidence>
<evidence type="ECO:0000259" key="1">
    <source>
        <dbReference type="Pfam" id="PF03374"/>
    </source>
</evidence>
<feature type="domain" description="Antirepressor protein C-terminal" evidence="1">
    <location>
        <begin position="139"/>
        <end position="242"/>
    </location>
</feature>
<organism evidence="3">
    <name type="scientific">Siphoviridae sp. ctEJG5</name>
    <dbReference type="NCBI Taxonomy" id="2827814"/>
    <lineage>
        <taxon>Viruses</taxon>
        <taxon>Duplodnaviria</taxon>
        <taxon>Heunggongvirae</taxon>
        <taxon>Uroviricota</taxon>
        <taxon>Caudoviricetes</taxon>
    </lineage>
</organism>
<dbReference type="EMBL" id="BK032506">
    <property type="protein sequence ID" value="DAF43314.1"/>
    <property type="molecule type" value="Genomic_DNA"/>
</dbReference>
<dbReference type="InterPro" id="IPR013557">
    <property type="entry name" value="AntA/B_antirep"/>
</dbReference>
<dbReference type="InterPro" id="IPR005039">
    <property type="entry name" value="Ant_C"/>
</dbReference>
<protein>
    <submittedName>
        <fullName evidence="3">Antirepressor protein</fullName>
    </submittedName>
</protein>
<proteinExistence type="predicted"/>
<evidence type="ECO:0000313" key="3">
    <source>
        <dbReference type="EMBL" id="DAF43314.1"/>
    </source>
</evidence>
<accession>A0A8S5RY22</accession>
<reference evidence="3" key="1">
    <citation type="journal article" date="2021" name="Proc. Natl. Acad. Sci. U.S.A.">
        <title>A Catalog of Tens of Thousands of Viruses from Human Metagenomes Reveals Hidden Associations with Chronic Diseases.</title>
        <authorList>
            <person name="Tisza M.J."/>
            <person name="Buck C.B."/>
        </authorList>
    </citation>
    <scope>NUCLEOTIDE SEQUENCE</scope>
    <source>
        <strain evidence="3">CtEJG5</strain>
    </source>
</reference>
<dbReference type="GO" id="GO:0003677">
    <property type="term" value="F:DNA binding"/>
    <property type="evidence" value="ECO:0007669"/>
    <property type="project" value="InterPro"/>
</dbReference>
<sequence length="254" mass="29333">MNELIPINYSGEEPTVSARDLHAGLEITDRFSRWFERMSAYGFAEGNDFTSVKTSTLVNNGAEREITDYQISVDMAKQICMIQRSEKGRQYRQYFLDLEKAWNTPEQVFARALKMADRTIAKLKDSVKSLSTEVNMKNQIIGELKPKADYYDEILNNPRLVTITQIAKDYGMSGKKMNEVLHNLGIQYKQSDQWLLYSKYHGMGYTHSKTVDIVRSDGRPDVKMNTKWSQKGRIFLYETLKENGILPVIEQVTM</sequence>
<dbReference type="Pfam" id="PF03374">
    <property type="entry name" value="ANT"/>
    <property type="match status" value="1"/>
</dbReference>
<feature type="domain" description="AntA/AntB antirepressor" evidence="2">
    <location>
        <begin position="16"/>
        <end position="85"/>
    </location>
</feature>